<keyword evidence="3" id="KW-1185">Reference proteome</keyword>
<feature type="compositionally biased region" description="Basic and acidic residues" evidence="1">
    <location>
        <begin position="441"/>
        <end position="454"/>
    </location>
</feature>
<gene>
    <name evidence="2" type="ORF">FNV43_RR12948</name>
</gene>
<reference evidence="2" key="1">
    <citation type="submission" date="2020-03" db="EMBL/GenBank/DDBJ databases">
        <title>A high-quality chromosome-level genome assembly of a woody plant with both climbing and erect habits, Rhamnella rubrinervis.</title>
        <authorList>
            <person name="Lu Z."/>
            <person name="Yang Y."/>
            <person name="Zhu X."/>
            <person name="Sun Y."/>
        </authorList>
    </citation>
    <scope>NUCLEOTIDE SEQUENCE</scope>
    <source>
        <strain evidence="2">BYM</strain>
        <tissue evidence="2">Leaf</tissue>
    </source>
</reference>
<sequence>MLFVTWGKSNILLIFGRHFNCHAIMADAWSDMPELKRHVTSRPFIQISDFDRNLSSDSNPLVFKSFTNSYLAPMMESPGSDLVVEEQLVRKNSNRGANSLAGTPCPRQADEPDVETLIRTPSGQLMPNNWRYLLGLIVQSEKCGLQIDMATFLYFFYMKPSEEGRYTLYARRRIRLFEDAPTSDKGWKDRYFFVKREGLCDPVGTSESGIRSAWTERASNLSERLRITAKQKNVIRTLLRTKTKSLLSILSEDSFRSARLLYGMATDPLWASYPAADMGKLKMKISKAELEATKKKKRDKQALQCRVVRLPKRIKARNVQPLRSLSSLVPYQSPSLIGDSPPSKRSRRSSPPAPAQDKGKKNQTPSMLGLEDSSTISSDSSMVGPVVDSLMTRHDRSLLREITLDEVGLEAEQNALKLAQNARYLYDVVIKLLKRSGGESGRGRPKDRKGEGGSHRARLRPSHWERDALQARVARWPRSKKHIYKKAAINIILKNTNDMIRPFKAGQTEDWVTPDPSDEEEDAPKLNVELNQATSNDSFEKAMKLPSNEESSPGQTSHAADANAGAQD</sequence>
<organism evidence="2 3">
    <name type="scientific">Rhamnella rubrinervis</name>
    <dbReference type="NCBI Taxonomy" id="2594499"/>
    <lineage>
        <taxon>Eukaryota</taxon>
        <taxon>Viridiplantae</taxon>
        <taxon>Streptophyta</taxon>
        <taxon>Embryophyta</taxon>
        <taxon>Tracheophyta</taxon>
        <taxon>Spermatophyta</taxon>
        <taxon>Magnoliopsida</taxon>
        <taxon>eudicotyledons</taxon>
        <taxon>Gunneridae</taxon>
        <taxon>Pentapetalae</taxon>
        <taxon>rosids</taxon>
        <taxon>fabids</taxon>
        <taxon>Rosales</taxon>
        <taxon>Rhamnaceae</taxon>
        <taxon>rhamnoid group</taxon>
        <taxon>Rhamneae</taxon>
        <taxon>Rhamnella</taxon>
    </lineage>
</organism>
<evidence type="ECO:0000313" key="3">
    <source>
        <dbReference type="Proteomes" id="UP000796880"/>
    </source>
</evidence>
<dbReference type="Proteomes" id="UP000796880">
    <property type="component" value="Unassembled WGS sequence"/>
</dbReference>
<feature type="region of interest" description="Disordered" evidence="1">
    <location>
        <begin position="331"/>
        <end position="382"/>
    </location>
</feature>
<comment type="caution">
    <text evidence="2">The sequence shown here is derived from an EMBL/GenBank/DDBJ whole genome shotgun (WGS) entry which is preliminary data.</text>
</comment>
<feature type="compositionally biased region" description="Low complexity" evidence="1">
    <location>
        <begin position="372"/>
        <end position="381"/>
    </location>
</feature>
<dbReference type="EMBL" id="VOIH02000006">
    <property type="protein sequence ID" value="KAF3443266.1"/>
    <property type="molecule type" value="Genomic_DNA"/>
</dbReference>
<feature type="region of interest" description="Disordered" evidence="1">
    <location>
        <begin position="436"/>
        <end position="458"/>
    </location>
</feature>
<feature type="compositionally biased region" description="Polar residues" evidence="1">
    <location>
        <begin position="548"/>
        <end position="558"/>
    </location>
</feature>
<feature type="region of interest" description="Disordered" evidence="1">
    <location>
        <begin position="506"/>
        <end position="568"/>
    </location>
</feature>
<dbReference type="OrthoDB" id="671678at2759"/>
<evidence type="ECO:0000313" key="2">
    <source>
        <dbReference type="EMBL" id="KAF3443266.1"/>
    </source>
</evidence>
<protein>
    <submittedName>
        <fullName evidence="2">Uncharacterized protein</fullName>
    </submittedName>
</protein>
<dbReference type="AlphaFoldDB" id="A0A8K0H053"/>
<name>A0A8K0H053_9ROSA</name>
<accession>A0A8K0H053</accession>
<evidence type="ECO:0000256" key="1">
    <source>
        <dbReference type="SAM" id="MobiDB-lite"/>
    </source>
</evidence>
<proteinExistence type="predicted"/>